<comment type="caution">
    <text evidence="1">The sequence shown here is derived from an EMBL/GenBank/DDBJ whole genome shotgun (WGS) entry which is preliminary data.</text>
</comment>
<dbReference type="EMBL" id="CM044702">
    <property type="protein sequence ID" value="KAI5678552.1"/>
    <property type="molecule type" value="Genomic_DNA"/>
</dbReference>
<evidence type="ECO:0000313" key="2">
    <source>
        <dbReference type="Proteomes" id="UP001060085"/>
    </source>
</evidence>
<dbReference type="Proteomes" id="UP001060085">
    <property type="component" value="Linkage Group LG02"/>
</dbReference>
<name>A0ACC0C141_CATRO</name>
<reference evidence="2" key="1">
    <citation type="journal article" date="2023" name="Nat. Plants">
        <title>Single-cell RNA sequencing provides a high-resolution roadmap for understanding the multicellular compartmentation of specialized metabolism.</title>
        <authorList>
            <person name="Sun S."/>
            <person name="Shen X."/>
            <person name="Li Y."/>
            <person name="Li Y."/>
            <person name="Wang S."/>
            <person name="Li R."/>
            <person name="Zhang H."/>
            <person name="Shen G."/>
            <person name="Guo B."/>
            <person name="Wei J."/>
            <person name="Xu J."/>
            <person name="St-Pierre B."/>
            <person name="Chen S."/>
            <person name="Sun C."/>
        </authorList>
    </citation>
    <scope>NUCLEOTIDE SEQUENCE [LARGE SCALE GENOMIC DNA]</scope>
</reference>
<keyword evidence="2" id="KW-1185">Reference proteome</keyword>
<sequence>MASVRDRADSIIKELLMQSQEIAPQEIAPLNSSVSTWGYKYVYNLWENIERFEIEFRCLTIFLDCIHKWSDFADVLQLGSLVYRIEIRIEKIGNKLIENVDLPLGRPRHVGSPISLIPWMIENISLQRKVSRLDGLFSGLTQDVTAMKPLISEAYACWTTQSFQFRLNYDQWEEFSELLISYRKACWKLAKYYDESHISNQFEDLSRYLVPVKDLLDCLLENSSMDLKKVMIQVGTVGITAALTLCEWWAGKMDRRNQHVLRVSVLELQKKIDPTNTKFVELSLKLLRENGNRFENQVDDFLFPVDVFITYLSPLLEDIARYLNLLTPGILQRELEFLVTSLINFPREEEENVEMLLGDVKLMLNAMAKFKNTYKFRSIGRFDDHVKDQNMPQNVLAEIWLIKLEIFLRKQLDHFNILQKHMKKEINALSEGLRRLNYEEWLKSLNLKIEHSPNAERVQQVLVLAEEVGKVVACLDHSFYAEEFTTCINEMVRIFKLLLMIVLFKAESSVKSFLYNDDQGGMILDKNQIEALYSGLEFFIMFVKDQPADYVEEAKLIFANIEEVACGMRSLIHSLPSCGIRKRTLKNVNLLVSGLLEKIMPIMAELKVYVRPDFPKTNGLGFIDSLLEKLEELFNTQLSVSQKHQIEEIMGDIEFLTTFLRNIQEHDIQLQELKDLHGHVIDVAYEAERYIDSMMLDDSVEWHNLLWLYHLQKDIRLVMTHVATTYNKIPHAKEQDMPLILVQKETVEKLFEEPFRGGVISEPTFSTQTEATTSVVESIVPLHDQEKLIIDRLVAGPAQLDIVSVVGLPGIGKTTLAKLVYNCPEVVSSFHIRTWCCISQVYRKREVLLEILSHITELSDDILGMTDEDMEDKLRTLLLKNKFLIVMDDMWNTEALSDLRGSLPNDGNGSRILITSRQDFKADTYANPHCLRLLSDAESWNLLEKKIFHGEGCPKELMETGKEIAKSCRGLPLAIVAVAGLLQKRKRQYNSWKEIERDLSFRIVDDPQEQCRQILELSYKNLPDYLKVCFLYLAAFSEDQDIPARKLMRLWIAEGFVQKTKFKSLEDVAEDYLTDLIGRSIVIFSQRRSKGGAKACRVHDVLQWFCQSKAKEDKFLTIVTRSDDSKAPLHDFYYVFSAKPGDHSSSTTYDDHRLCFFSKRKHFIESKPAGSRVRSLLFFATNDKDPRRPYDISDITCNFRLLKVLDLECINMGTSFPKGIERLVQLRYLALSGYLDSIPSSIACLWNLETLIVRGLGDVVNIPDAIWCLKKLRHVHVSDLAIISLQDEDGQHGDSSGLDHLVTVSSLFLRFGKETEYILRKISNVRKLKCIFSESWDNLQNCNNFPSLEVLNHIESIKIIYYGQILQPGEFIFPSNLKKLTLSSFHLPWDKMSVIGQLPNLEVLKLLSGAFDGKNWDMVEGEFAELKYLKLDTLNITKWNAYSDQLPKLQQLVLRCCRQLKEVPLGVAYIPTLEKVDVQWCGDHVEESVRRLKEEGDENLKVFINFAELRIA</sequence>
<proteinExistence type="predicted"/>
<protein>
    <submittedName>
        <fullName evidence="1">Uncharacterized protein</fullName>
    </submittedName>
</protein>
<organism evidence="1 2">
    <name type="scientific">Catharanthus roseus</name>
    <name type="common">Madagascar periwinkle</name>
    <name type="synonym">Vinca rosea</name>
    <dbReference type="NCBI Taxonomy" id="4058"/>
    <lineage>
        <taxon>Eukaryota</taxon>
        <taxon>Viridiplantae</taxon>
        <taxon>Streptophyta</taxon>
        <taxon>Embryophyta</taxon>
        <taxon>Tracheophyta</taxon>
        <taxon>Spermatophyta</taxon>
        <taxon>Magnoliopsida</taxon>
        <taxon>eudicotyledons</taxon>
        <taxon>Gunneridae</taxon>
        <taxon>Pentapetalae</taxon>
        <taxon>asterids</taxon>
        <taxon>lamiids</taxon>
        <taxon>Gentianales</taxon>
        <taxon>Apocynaceae</taxon>
        <taxon>Rauvolfioideae</taxon>
        <taxon>Vinceae</taxon>
        <taxon>Catharanthinae</taxon>
        <taxon>Catharanthus</taxon>
    </lineage>
</organism>
<evidence type="ECO:0000313" key="1">
    <source>
        <dbReference type="EMBL" id="KAI5678552.1"/>
    </source>
</evidence>
<gene>
    <name evidence="1" type="ORF">M9H77_09502</name>
</gene>
<accession>A0ACC0C141</accession>